<sequence>MKPVWMPGDLEVPMRLFGRIKAKDLARISLPLVPGVLTQNLVGIAAGVLISLVWFFWKPYGRPLDGHVFHTARWLIGKRQLEKKADSSDSLTGEVEENAFRTGEGGLGTVIRIEPTNLDLKTGAEQGAVHNLYQEFIETVNYPVQIHSRQKRLDLDKYLDHLESCESSSELLKTDYVEFCEEFENQELTLTQHYIVVHVEQDGLSFLQEKYSEYLGDGVKSENDEALRSELDSRCREVLEALNTSDLNAERLTDTQLTQFTSAEKHTTPNPSPQWTTQGGQYRKTIQLDEYPSKIDLAWPVQLLRIRGMVDTVQVIEPCNTSKAVKKLNRVAEKLNAEIDSLLAGGHRGTNKLESLLEDANQFLNLLAEKEAHPVEYSAYLTVHHPKKERAGQTFEKVCNRLDTLRFEYSQPVLRTDQAYKTSSPLYRNPLNHSLLVPSSSAAAGFPFATQNTEDTGIIYGADTYSGNPVLLNRFNWSSHSMARMGAVGSGKSYAAKIELLRSALIYQDLKIIVVDPKQEYKHLIQSLGGNVETLEETTDYSLDNQATCLSVSERGQSENVELLTDAVEQVYSSVSQDQERTLVLVDEARILLNDEDGRRVLNQFVLEGRDTNTAITLITQNASHFTHSREGREILDNMPGKIFMRHDRVPESVVDYFNLSQREKQELYELRTGTESPYSEALLHVSGRIKTRLRVESTPQEHAVIQGGEQA</sequence>
<name>A0A8J8PB11_9EURY</name>
<comment type="caution">
    <text evidence="3">The sequence shown here is derived from an EMBL/GenBank/DDBJ whole genome shotgun (WGS) entry which is preliminary data.</text>
</comment>
<dbReference type="Pfam" id="PF26593">
    <property type="entry name" value="TraC-like"/>
    <property type="match status" value="1"/>
</dbReference>
<dbReference type="InterPro" id="IPR051162">
    <property type="entry name" value="T4SS_component"/>
</dbReference>
<dbReference type="EMBL" id="RKLU01000002">
    <property type="protein sequence ID" value="TQQ82991.1"/>
    <property type="molecule type" value="Genomic_DNA"/>
</dbReference>
<keyword evidence="4" id="KW-1185">Reference proteome</keyword>
<organism evidence="3 4">
    <name type="scientific">Halonotius terrestris</name>
    <dbReference type="NCBI Taxonomy" id="2487750"/>
    <lineage>
        <taxon>Archaea</taxon>
        <taxon>Methanobacteriati</taxon>
        <taxon>Methanobacteriota</taxon>
        <taxon>Stenosarchaea group</taxon>
        <taxon>Halobacteria</taxon>
        <taxon>Halobacteriales</taxon>
        <taxon>Haloferacaceae</taxon>
        <taxon>Halonotius</taxon>
    </lineage>
</organism>
<accession>A0A8J8PB11</accession>
<dbReference type="InterPro" id="IPR027417">
    <property type="entry name" value="P-loop_NTPase"/>
</dbReference>
<feature type="domain" description="TraC-like" evidence="2">
    <location>
        <begin position="97"/>
        <end position="261"/>
    </location>
</feature>
<dbReference type="SUPFAM" id="SSF52540">
    <property type="entry name" value="P-loop containing nucleoside triphosphate hydrolases"/>
    <property type="match status" value="1"/>
</dbReference>
<keyword evidence="1" id="KW-0175">Coiled coil</keyword>
<dbReference type="Gene3D" id="3.40.50.300">
    <property type="entry name" value="P-loop containing nucleotide triphosphate hydrolases"/>
    <property type="match status" value="1"/>
</dbReference>
<dbReference type="RefSeq" id="WP_142979255.1">
    <property type="nucleotide sequence ID" value="NZ_RKLU01000002.1"/>
</dbReference>
<reference evidence="3" key="1">
    <citation type="submission" date="2019-02" db="EMBL/GenBank/DDBJ databases">
        <title>Halonotius sp. a new haloarchaeum isolated from saline soil.</title>
        <authorList>
            <person name="Duran-Viseras A."/>
            <person name="Sanchez-Porro C."/>
            <person name="Ventosa A."/>
        </authorList>
    </citation>
    <scope>NUCLEOTIDE SEQUENCE</scope>
    <source>
        <strain evidence="3">F15B</strain>
    </source>
</reference>
<evidence type="ECO:0000256" key="1">
    <source>
        <dbReference type="SAM" id="Coils"/>
    </source>
</evidence>
<evidence type="ECO:0000313" key="3">
    <source>
        <dbReference type="EMBL" id="TQQ82991.1"/>
    </source>
</evidence>
<protein>
    <submittedName>
        <fullName evidence="3">DUF87 domain-containing protein</fullName>
    </submittedName>
</protein>
<dbReference type="InterPro" id="IPR058596">
    <property type="entry name" value="TraC-like_dom"/>
</dbReference>
<feature type="coiled-coil region" evidence="1">
    <location>
        <begin position="325"/>
        <end position="373"/>
    </location>
</feature>
<dbReference type="PANTHER" id="PTHR30121">
    <property type="entry name" value="UNCHARACTERIZED PROTEIN YJGR-RELATED"/>
    <property type="match status" value="1"/>
</dbReference>
<dbReference type="OrthoDB" id="270521at2157"/>
<gene>
    <name evidence="3" type="ORF">EGH24_06035</name>
</gene>
<evidence type="ECO:0000313" key="4">
    <source>
        <dbReference type="Proteomes" id="UP000705823"/>
    </source>
</evidence>
<dbReference type="Pfam" id="PF12846">
    <property type="entry name" value="AAA_10"/>
    <property type="match status" value="1"/>
</dbReference>
<dbReference type="AlphaFoldDB" id="A0A8J8PB11"/>
<evidence type="ECO:0000259" key="2">
    <source>
        <dbReference type="Pfam" id="PF26593"/>
    </source>
</evidence>
<dbReference type="PANTHER" id="PTHR30121:SF6">
    <property type="entry name" value="SLR6007 PROTEIN"/>
    <property type="match status" value="1"/>
</dbReference>
<dbReference type="Proteomes" id="UP000705823">
    <property type="component" value="Unassembled WGS sequence"/>
</dbReference>
<proteinExistence type="predicted"/>